<feature type="transmembrane region" description="Helical" evidence="2">
    <location>
        <begin position="487"/>
        <end position="511"/>
    </location>
</feature>
<reference evidence="4" key="1">
    <citation type="submission" date="2016-03" db="EMBL/GenBank/DDBJ databases">
        <title>Complete genome sequence of the type strain Actinoalloteichus hymeniacidonis DSM 45092.</title>
        <authorList>
            <person name="Schaffert L."/>
            <person name="Albersmeier A."/>
            <person name="Winkler A."/>
            <person name="Kalinowski J."/>
            <person name="Zotchev S."/>
            <person name="Ruckert C."/>
        </authorList>
    </citation>
    <scope>NUCLEOTIDE SEQUENCE [LARGE SCALE GENOMIC DNA]</scope>
    <source>
        <strain evidence="4">HPA177(T) (DSM 45092(T))</strain>
    </source>
</reference>
<feature type="transmembrane region" description="Helical" evidence="2">
    <location>
        <begin position="244"/>
        <end position="264"/>
    </location>
</feature>
<feature type="transmembrane region" description="Helical" evidence="2">
    <location>
        <begin position="531"/>
        <end position="548"/>
    </location>
</feature>
<name>A0AAC9N0K1_9PSEU</name>
<evidence type="ECO:0000313" key="4">
    <source>
        <dbReference type="Proteomes" id="UP000095210"/>
    </source>
</evidence>
<dbReference type="AlphaFoldDB" id="A0AAC9N0K1"/>
<feature type="transmembrane region" description="Helical" evidence="2">
    <location>
        <begin position="316"/>
        <end position="339"/>
    </location>
</feature>
<evidence type="ECO:0000256" key="2">
    <source>
        <dbReference type="SAM" id="Phobius"/>
    </source>
</evidence>
<feature type="transmembrane region" description="Helical" evidence="2">
    <location>
        <begin position="113"/>
        <end position="132"/>
    </location>
</feature>
<feature type="transmembrane region" description="Helical" evidence="2">
    <location>
        <begin position="351"/>
        <end position="369"/>
    </location>
</feature>
<sequence>MSGPANTKRPTSLGADTPLASVSAVNARTGSIAGRSPGDRSSRGRSRSNTGHGGSDSSGRAGEAAQRTDLFGDPAFAGLRIALAVAAIGALLAMLALPMGLTAPSVEPAFGSWPLLALLDILPVALAVLFAVRGRSAAAIGLLIASAAVAPGRALLDAVLLVDPVAAVRPELVLFDSLESVSAGLGAYLLLAARLAALVAGILAFRAVDRDVRGSTADIGAVETPEPAGSAVLRSNSPGGRPGIPIGPLCFIVAACLGLAGAPVSSDNPYLLPHAVLDTDGLTMVGWMVTLLGLIAAALLAPADPAADSPSGSDRVLGGLLGTGLMVIALAAPFAAAGLFGADLGPTSGPIFALVAAAGLLLLALRVALRSARRTSTARTGEVTLPATGRLRRAAGVLALLAGVALFLGVLLPSLAPTSELIAEPANHQASLLVPAGGLLTLLGIGLLLPWGSTIVRPAFVVAWLAAPMVAAVALDVVFAANQLVGAGLGAGAWLIMAAVPLASTGAFLAWTAGAVEREDVDLSEWPTDRVALVPAVAGVLWAAGAFLLPVLESEEFAPAGVLENFQIASWAQILGLLGVLGASALAPRARPVQAAGLFLGAAALLVLRVLEFPLTAARALDAQPGPGLWLGACGIVALLAGAGIVLRVTRRDADPSHRR</sequence>
<feature type="transmembrane region" description="Helical" evidence="2">
    <location>
        <begin position="459"/>
        <end position="481"/>
    </location>
</feature>
<evidence type="ECO:0000313" key="3">
    <source>
        <dbReference type="EMBL" id="AOS65699.1"/>
    </source>
</evidence>
<accession>A0AAC9N0K1</accession>
<organism evidence="3 4">
    <name type="scientific">Actinoalloteichus hymeniacidonis</name>
    <dbReference type="NCBI Taxonomy" id="340345"/>
    <lineage>
        <taxon>Bacteria</taxon>
        <taxon>Bacillati</taxon>
        <taxon>Actinomycetota</taxon>
        <taxon>Actinomycetes</taxon>
        <taxon>Pseudonocardiales</taxon>
        <taxon>Pseudonocardiaceae</taxon>
        <taxon>Actinoalloteichus</taxon>
    </lineage>
</organism>
<keyword evidence="2" id="KW-0812">Transmembrane</keyword>
<feature type="compositionally biased region" description="Polar residues" evidence="1">
    <location>
        <begin position="1"/>
        <end position="10"/>
    </location>
</feature>
<feature type="transmembrane region" description="Helical" evidence="2">
    <location>
        <begin position="598"/>
        <end position="617"/>
    </location>
</feature>
<feature type="region of interest" description="Disordered" evidence="1">
    <location>
        <begin position="25"/>
        <end position="64"/>
    </location>
</feature>
<feature type="transmembrane region" description="Helical" evidence="2">
    <location>
        <begin position="284"/>
        <end position="304"/>
    </location>
</feature>
<feature type="region of interest" description="Disordered" evidence="1">
    <location>
        <begin position="1"/>
        <end position="20"/>
    </location>
</feature>
<feature type="transmembrane region" description="Helical" evidence="2">
    <location>
        <begin position="394"/>
        <end position="412"/>
    </location>
</feature>
<feature type="transmembrane region" description="Helical" evidence="2">
    <location>
        <begin position="139"/>
        <end position="162"/>
    </location>
</feature>
<proteinExistence type="predicted"/>
<feature type="transmembrane region" description="Helical" evidence="2">
    <location>
        <begin position="629"/>
        <end position="650"/>
    </location>
</feature>
<evidence type="ECO:0000256" key="1">
    <source>
        <dbReference type="SAM" id="MobiDB-lite"/>
    </source>
</evidence>
<gene>
    <name evidence="3" type="ORF">TL08_24605</name>
</gene>
<feature type="transmembrane region" description="Helical" evidence="2">
    <location>
        <begin position="182"/>
        <end position="205"/>
    </location>
</feature>
<feature type="transmembrane region" description="Helical" evidence="2">
    <location>
        <begin position="81"/>
        <end position="101"/>
    </location>
</feature>
<keyword evidence="2" id="KW-1133">Transmembrane helix</keyword>
<dbReference type="EMBL" id="CP014859">
    <property type="protein sequence ID" value="AOS65699.1"/>
    <property type="molecule type" value="Genomic_DNA"/>
</dbReference>
<keyword evidence="2" id="KW-0472">Membrane</keyword>
<feature type="transmembrane region" description="Helical" evidence="2">
    <location>
        <begin position="568"/>
        <end position="586"/>
    </location>
</feature>
<feature type="transmembrane region" description="Helical" evidence="2">
    <location>
        <begin position="432"/>
        <end position="452"/>
    </location>
</feature>
<dbReference type="KEGG" id="ahm:TL08_24605"/>
<protein>
    <submittedName>
        <fullName evidence="3">Uncharacterized protein</fullName>
    </submittedName>
</protein>
<keyword evidence="4" id="KW-1185">Reference proteome</keyword>
<dbReference type="Proteomes" id="UP000095210">
    <property type="component" value="Chromosome"/>
</dbReference>